<dbReference type="InterPro" id="IPR000477">
    <property type="entry name" value="RT_dom"/>
</dbReference>
<dbReference type="GO" id="GO:0003676">
    <property type="term" value="F:nucleic acid binding"/>
    <property type="evidence" value="ECO:0007669"/>
    <property type="project" value="InterPro"/>
</dbReference>
<dbReference type="Gene3D" id="3.30.420.10">
    <property type="entry name" value="Ribonuclease H-like superfamily/Ribonuclease H"/>
    <property type="match status" value="1"/>
</dbReference>
<dbReference type="PROSITE" id="PS50878">
    <property type="entry name" value="RT_POL"/>
    <property type="match status" value="1"/>
</dbReference>
<dbReference type="InterPro" id="IPR043502">
    <property type="entry name" value="DNA/RNA_pol_sf"/>
</dbReference>
<dbReference type="Pfam" id="PF00078">
    <property type="entry name" value="RVT_1"/>
    <property type="match status" value="1"/>
</dbReference>
<feature type="chain" id="PRO_5034153039" evidence="1">
    <location>
        <begin position="18"/>
        <end position="1259"/>
    </location>
</feature>
<dbReference type="InterPro" id="IPR002156">
    <property type="entry name" value="RNaseH_domain"/>
</dbReference>
<dbReference type="PANTHER" id="PTHR36688">
    <property type="entry name" value="ENDO/EXONUCLEASE/PHOSPHATASE DOMAIN-CONTAINING PROTEIN"/>
    <property type="match status" value="1"/>
</dbReference>
<dbReference type="GO" id="GO:0006259">
    <property type="term" value="P:DNA metabolic process"/>
    <property type="evidence" value="ECO:0007669"/>
    <property type="project" value="UniProtKB-ARBA"/>
</dbReference>
<dbReference type="InterPro" id="IPR005135">
    <property type="entry name" value="Endo/exonuclease/phosphatase"/>
</dbReference>
<dbReference type="InterPro" id="IPR036397">
    <property type="entry name" value="RNaseH_sf"/>
</dbReference>
<evidence type="ECO:0000256" key="1">
    <source>
        <dbReference type="SAM" id="SignalP"/>
    </source>
</evidence>
<dbReference type="AlphaFoldDB" id="A0A8C1URE6"/>
<dbReference type="InterPro" id="IPR036691">
    <property type="entry name" value="Endo/exonu/phosph_ase_sf"/>
</dbReference>
<dbReference type="SUPFAM" id="SSF56219">
    <property type="entry name" value="DNase I-like"/>
    <property type="match status" value="1"/>
</dbReference>
<name>A0A8C1URE6_CYPCA</name>
<keyword evidence="1" id="KW-0732">Signal</keyword>
<sequence>MWWILMVLSILQWNARSLIANGQEFKKFIANQEKGPDIICIQETWLKSQYNFLIQGYITIRRDRHQGNGGGVATFIKQGIGYKTVEVDREIEVVVVEIWEGSRCIRIINFYNPCDRLSKDILESIGGNGSQKTVWCGDFNAHSSIWGSAKTDYNGEIIEDMLDWGRLVCINDGSHTRIDLYKGRHSALDLTIVSESLASKCEWKVLIQSTIGSDHFPICSKVGVDIEQRVGERMLRWRFKSADWDKYKELCESKMKEISKCIEDVDVFNNEICKVLQSTAEEVIGKRKAGTRRKAMPWWNEECNEAIKRRNKALKRVRRSLNFNDLVSYKRAQAIVRRVIRTSKRNYWREFCNRIGEDIEISELWNMIRKMGGIQRDYNIPVLEYNNRQIISESGKAEVFAETFVKVHSNSNLSEDVRKARDQTLSKYPHLLEEKGLSGSTLDSEFTLYEVKKALAGVKQTSPGRDDICYEMVKHLSETALEPILRLFNKVWESGKLPNDWKHGVIVPIPKPGKDHTQPSNYRPIALTSNLCKIMERMVMSRLVYVIERDNILSPYQSGFRKGRNTMDSVLCLESEIRKAQVNKEALVGVFFDVEKAYDMMWKEGLLIKLEKMEIKGRMYNWIRDFLFNRTIQVRVSTAFSQIHTIENGTPQGSVSSPILFNIMINDIFTKVDRGIGRSLYADDGALWKRGRNVKYVEKCLQNAVKMVENWANEWGFRFSVDKTQVICFAKRKSNPTINIKLYGQEVKQTAVVRFLGIWMDLKLNFSIHIQKLVDKCKKALNIMRCLAGVDWGACRQSLKIIYCALIRSAIDYGSMVYCTASKTQLVKLEAIQSQAMRICCGAFRSSPISAVQVEMGLMPQVIRRLKLKMRYFISIKGHSDSHPVKMVLEDCWEYGHKKLSSFGWKASEEARRIGLSDFNVAPTVARSAIPPWLFPMPLIDIQLLKEKHNDTNRLENVGIQQYIDQTYYSAVQIYTDGSKDPEFGKTAVAVYIPLFNIRMSKRTSDHISVFTAEIIAICLALQWIEEIQPTRAVICTDSLSALNSLESGTSSARQDMINQVMQSLYRTRQYGILVNFVWVPSHMGVKGNEEADNLAKQALNHSQIDVEVALSKTEIKVIIAKQIQEIWQKEWNEGTKGRHFYCIQGKVGSERRRFGNRKEDVLVTRMRIGHCLLNQCLQRIGKHENGNCDKCGLAETVEHVLIECEAYERERSQLRHALRNIDINELTLQVLLGEGTKQSRIYHELFIFLKETGLYNRM</sequence>
<evidence type="ECO:0000259" key="3">
    <source>
        <dbReference type="PROSITE" id="PS50879"/>
    </source>
</evidence>
<organism evidence="4 5">
    <name type="scientific">Cyprinus carpio</name>
    <name type="common">Common carp</name>
    <dbReference type="NCBI Taxonomy" id="7962"/>
    <lineage>
        <taxon>Eukaryota</taxon>
        <taxon>Metazoa</taxon>
        <taxon>Chordata</taxon>
        <taxon>Craniata</taxon>
        <taxon>Vertebrata</taxon>
        <taxon>Euteleostomi</taxon>
        <taxon>Actinopterygii</taxon>
        <taxon>Neopterygii</taxon>
        <taxon>Teleostei</taxon>
        <taxon>Ostariophysi</taxon>
        <taxon>Cypriniformes</taxon>
        <taxon>Cyprinidae</taxon>
        <taxon>Cyprininae</taxon>
        <taxon>Cyprinus</taxon>
    </lineage>
</organism>
<dbReference type="CDD" id="cd09276">
    <property type="entry name" value="Rnase_HI_RT_non_LTR"/>
    <property type="match status" value="1"/>
</dbReference>
<dbReference type="PROSITE" id="PS50879">
    <property type="entry name" value="RNASE_H_1"/>
    <property type="match status" value="1"/>
</dbReference>
<proteinExistence type="predicted"/>
<dbReference type="Gene3D" id="3.60.10.10">
    <property type="entry name" value="Endonuclease/exonuclease/phosphatase"/>
    <property type="match status" value="1"/>
</dbReference>
<dbReference type="SUPFAM" id="SSF56672">
    <property type="entry name" value="DNA/RNA polymerases"/>
    <property type="match status" value="1"/>
</dbReference>
<dbReference type="PANTHER" id="PTHR36688:SF2">
    <property type="entry name" value="ENDONUCLEASE_EXONUCLEASE_PHOSPHATASE DOMAIN-CONTAINING PROTEIN"/>
    <property type="match status" value="1"/>
</dbReference>
<dbReference type="CDD" id="cd01650">
    <property type="entry name" value="RT_nLTR_like"/>
    <property type="match status" value="1"/>
</dbReference>
<dbReference type="GO" id="GO:0004523">
    <property type="term" value="F:RNA-DNA hybrid ribonuclease activity"/>
    <property type="evidence" value="ECO:0007669"/>
    <property type="project" value="InterPro"/>
</dbReference>
<accession>A0A8C1URE6</accession>
<feature type="signal peptide" evidence="1">
    <location>
        <begin position="1"/>
        <end position="17"/>
    </location>
</feature>
<evidence type="ECO:0000259" key="2">
    <source>
        <dbReference type="PROSITE" id="PS50878"/>
    </source>
</evidence>
<dbReference type="Ensembl" id="ENSCCRT00015042323.1">
    <property type="protein sequence ID" value="ENSCCRP00015040926.1"/>
    <property type="gene ID" value="ENSCCRG00015016989.1"/>
</dbReference>
<dbReference type="SUPFAM" id="SSF53098">
    <property type="entry name" value="Ribonuclease H-like"/>
    <property type="match status" value="1"/>
</dbReference>
<reference evidence="4" key="1">
    <citation type="submission" date="2025-08" db="UniProtKB">
        <authorList>
            <consortium name="Ensembl"/>
        </authorList>
    </citation>
    <scope>IDENTIFICATION</scope>
</reference>
<evidence type="ECO:0000313" key="4">
    <source>
        <dbReference type="Ensembl" id="ENSCCRP00015040926.1"/>
    </source>
</evidence>
<feature type="domain" description="Reverse transcriptase" evidence="2">
    <location>
        <begin position="490"/>
        <end position="760"/>
    </location>
</feature>
<protein>
    <submittedName>
        <fullName evidence="4">Uncharacterized protein</fullName>
    </submittedName>
</protein>
<dbReference type="Proteomes" id="UP000694700">
    <property type="component" value="Unplaced"/>
</dbReference>
<dbReference type="Pfam" id="PF14529">
    <property type="entry name" value="Exo_endo_phos_2"/>
    <property type="match status" value="1"/>
</dbReference>
<dbReference type="Pfam" id="PF00075">
    <property type="entry name" value="RNase_H"/>
    <property type="match status" value="1"/>
</dbReference>
<dbReference type="InterPro" id="IPR052560">
    <property type="entry name" value="RdDP_mobile_element"/>
</dbReference>
<feature type="domain" description="RNase H type-1" evidence="3">
    <location>
        <begin position="968"/>
        <end position="1101"/>
    </location>
</feature>
<dbReference type="InterPro" id="IPR012337">
    <property type="entry name" value="RNaseH-like_sf"/>
</dbReference>
<evidence type="ECO:0000313" key="5">
    <source>
        <dbReference type="Proteomes" id="UP000694700"/>
    </source>
</evidence>